<dbReference type="KEGG" id="soy:115880365"/>
<sequence length="214" mass="25311">MYKHELSKVPANLDSTEPKTLNKTHVESMFIEFPEILSTDNESDFSSGITDVFEEYHKESFLRPLPGTKTKYLSKLEADKKTLDEFTDDFKRTMRKLRDELELNDDITVENEDDIEKTLNGDEKNVFFKESRKIEVEEPIPVDTEVCQSETTSNSAIWNMIKAHRGPYFYASPPHYDIFCTEPEDHYLRRPEIPWKKVDESRKKCEQWLEQRCQ</sequence>
<protein>
    <submittedName>
        <fullName evidence="2">Uncharacterized protein LOC115880365</fullName>
    </submittedName>
</protein>
<accession>A0A6J2XRG2</accession>
<name>A0A6J2XRG2_SITOR</name>
<gene>
    <name evidence="2" type="primary">LOC115880365</name>
</gene>
<organism evidence="1 2">
    <name type="scientific">Sitophilus oryzae</name>
    <name type="common">Rice weevil</name>
    <name type="synonym">Curculio oryzae</name>
    <dbReference type="NCBI Taxonomy" id="7048"/>
    <lineage>
        <taxon>Eukaryota</taxon>
        <taxon>Metazoa</taxon>
        <taxon>Ecdysozoa</taxon>
        <taxon>Arthropoda</taxon>
        <taxon>Hexapoda</taxon>
        <taxon>Insecta</taxon>
        <taxon>Pterygota</taxon>
        <taxon>Neoptera</taxon>
        <taxon>Endopterygota</taxon>
        <taxon>Coleoptera</taxon>
        <taxon>Polyphaga</taxon>
        <taxon>Cucujiformia</taxon>
        <taxon>Curculionidae</taxon>
        <taxon>Dryophthorinae</taxon>
        <taxon>Sitophilus</taxon>
    </lineage>
</organism>
<dbReference type="Proteomes" id="UP000504635">
    <property type="component" value="Unplaced"/>
</dbReference>
<dbReference type="OrthoDB" id="6763109at2759"/>
<dbReference type="GeneID" id="115880365"/>
<evidence type="ECO:0000313" key="2">
    <source>
        <dbReference type="RefSeq" id="XP_030753435.1"/>
    </source>
</evidence>
<dbReference type="RefSeq" id="XP_030753435.1">
    <property type="nucleotide sequence ID" value="XM_030897575.1"/>
</dbReference>
<keyword evidence="1" id="KW-1185">Reference proteome</keyword>
<reference evidence="2" key="1">
    <citation type="submission" date="2025-08" db="UniProtKB">
        <authorList>
            <consortium name="RefSeq"/>
        </authorList>
    </citation>
    <scope>IDENTIFICATION</scope>
    <source>
        <tissue evidence="2">Gonads</tissue>
    </source>
</reference>
<proteinExistence type="predicted"/>
<evidence type="ECO:0000313" key="1">
    <source>
        <dbReference type="Proteomes" id="UP000504635"/>
    </source>
</evidence>
<dbReference type="AlphaFoldDB" id="A0A6J2XRG2"/>
<dbReference type="InParanoid" id="A0A6J2XRG2"/>